<name>A0AA41RZ16_PAPNU</name>
<comment type="caution">
    <text evidence="2">The sequence shown here is derived from an EMBL/GenBank/DDBJ whole genome shotgun (WGS) entry which is preliminary data.</text>
</comment>
<dbReference type="AlphaFoldDB" id="A0AA41RZ16"/>
<accession>A0AA41RZ16</accession>
<evidence type="ECO:0000256" key="1">
    <source>
        <dbReference type="SAM" id="MobiDB-lite"/>
    </source>
</evidence>
<keyword evidence="3" id="KW-1185">Reference proteome</keyword>
<gene>
    <name evidence="2" type="ORF">MKW94_004057</name>
</gene>
<feature type="compositionally biased region" description="Basic and acidic residues" evidence="1">
    <location>
        <begin position="80"/>
        <end position="109"/>
    </location>
</feature>
<dbReference type="EMBL" id="JAJJMA010056683">
    <property type="protein sequence ID" value="MCL7026444.1"/>
    <property type="molecule type" value="Genomic_DNA"/>
</dbReference>
<dbReference type="PANTHER" id="PTHR12096">
    <property type="entry name" value="NUCLEAR PROTEIN SKIP-RELATED"/>
    <property type="match status" value="1"/>
</dbReference>
<protein>
    <submittedName>
        <fullName evidence="2">Uncharacterized protein</fullName>
    </submittedName>
</protein>
<dbReference type="GO" id="GO:0000398">
    <property type="term" value="P:mRNA splicing, via spliceosome"/>
    <property type="evidence" value="ECO:0007669"/>
    <property type="project" value="InterPro"/>
</dbReference>
<evidence type="ECO:0000313" key="3">
    <source>
        <dbReference type="Proteomes" id="UP001177140"/>
    </source>
</evidence>
<proteinExistence type="predicted"/>
<reference evidence="2" key="1">
    <citation type="submission" date="2022-03" db="EMBL/GenBank/DDBJ databases">
        <title>A functionally conserved STORR gene fusion in Papaver species that diverged 16.8 million years ago.</title>
        <authorList>
            <person name="Catania T."/>
        </authorList>
    </citation>
    <scope>NUCLEOTIDE SEQUENCE</scope>
    <source>
        <strain evidence="2">S-191538</strain>
    </source>
</reference>
<organism evidence="2 3">
    <name type="scientific">Papaver nudicaule</name>
    <name type="common">Iceland poppy</name>
    <dbReference type="NCBI Taxonomy" id="74823"/>
    <lineage>
        <taxon>Eukaryota</taxon>
        <taxon>Viridiplantae</taxon>
        <taxon>Streptophyta</taxon>
        <taxon>Embryophyta</taxon>
        <taxon>Tracheophyta</taxon>
        <taxon>Spermatophyta</taxon>
        <taxon>Magnoliopsida</taxon>
        <taxon>Ranunculales</taxon>
        <taxon>Papaveraceae</taxon>
        <taxon>Papaveroideae</taxon>
        <taxon>Papaver</taxon>
    </lineage>
</organism>
<dbReference type="Proteomes" id="UP001177140">
    <property type="component" value="Unassembled WGS sequence"/>
</dbReference>
<dbReference type="InterPro" id="IPR017862">
    <property type="entry name" value="SKI-int_prot_SKIP"/>
</dbReference>
<sequence length="123" mass="13560">MGKKSKITRDGDRDVSEKVALGVANTGAAGRGGEIMYDQRLFNQEKGMDSGFATDTDDQYNVYDKGLFTAHNTISSLYKPKKDTDSEGPRDKPVEFDESSGEGKDPFGLDKFLEDVKRGKRAL</sequence>
<feature type="region of interest" description="Disordered" evidence="1">
    <location>
        <begin position="76"/>
        <end position="109"/>
    </location>
</feature>
<dbReference type="GO" id="GO:0005681">
    <property type="term" value="C:spliceosomal complex"/>
    <property type="evidence" value="ECO:0007669"/>
    <property type="project" value="InterPro"/>
</dbReference>
<evidence type="ECO:0000313" key="2">
    <source>
        <dbReference type="EMBL" id="MCL7026444.1"/>
    </source>
</evidence>